<dbReference type="EMBL" id="BLXT01003778">
    <property type="protein sequence ID" value="GFO06546.1"/>
    <property type="molecule type" value="Genomic_DNA"/>
</dbReference>
<dbReference type="GO" id="GO:0030246">
    <property type="term" value="F:carbohydrate binding"/>
    <property type="evidence" value="ECO:0007669"/>
    <property type="project" value="UniProtKB-KW"/>
</dbReference>
<dbReference type="InterPro" id="IPR045885">
    <property type="entry name" value="GalNAc-T"/>
</dbReference>
<dbReference type="PROSITE" id="PS50231">
    <property type="entry name" value="RICIN_B_LECTIN"/>
    <property type="match status" value="1"/>
</dbReference>
<keyword evidence="12 16" id="KW-0333">Golgi apparatus</keyword>
<keyword evidence="7" id="KW-0812">Transmembrane</keyword>
<gene>
    <name evidence="18" type="ORF">PoB_003305100</name>
</gene>
<name>A0AAV4AE03_9GAST</name>
<sequence>MPGAGGAAVTLNTHNLTESERAEVKAGRDLYHHNEFVSKQISIYRDLPYCWTKACQQFVTRELQNLTLPQISVIIIFNNEAWTPLLRSIHSVLERTDPSVLREVIVVDDKSSLVHLQAPLEKYFKKYSKVKIVRLPKRMGLINARMMGVRYATAPVLVFLDAHIECFKGWSESMLIRIARNPRAVVYPIIEGIDSESFQVSCTSSTMFFGTFEWKNLNFNWIKIPKREFQRRENEADSFRSPTMPGGLFAITKQFFEHLGTYDTEMLFWGGENIELSFKTWMCGGSLELDPCSHVGHVFRKGVAAHGSIHQTYLNSLRVAEVWMDDYKNYFYERSRYRIEKENTIDVADRQILRQNLDCKDFAWYLENIFPEKTIPSCVKYSGEESKFILHVPSHQCLDVVVNSSLIQLSDCADATSTQRWEMGLRRPDIKFPMPEHLKSSLPCLL</sequence>
<dbReference type="Gene3D" id="3.90.550.10">
    <property type="entry name" value="Spore Coat Polysaccharide Biosynthesis Protein SpsA, Chain A"/>
    <property type="match status" value="1"/>
</dbReference>
<evidence type="ECO:0000256" key="12">
    <source>
        <dbReference type="ARBA" id="ARBA00023034"/>
    </source>
</evidence>
<dbReference type="SUPFAM" id="SSF53448">
    <property type="entry name" value="Nucleotide-diphospho-sugar transferases"/>
    <property type="match status" value="1"/>
</dbReference>
<evidence type="ECO:0000256" key="3">
    <source>
        <dbReference type="ARBA" id="ARBA00004922"/>
    </source>
</evidence>
<proteinExistence type="inferred from homology"/>
<dbReference type="GO" id="GO:0004653">
    <property type="term" value="F:polypeptide N-acetylgalactosaminyltransferase activity"/>
    <property type="evidence" value="ECO:0007669"/>
    <property type="project" value="TreeGrafter"/>
</dbReference>
<dbReference type="SUPFAM" id="SSF50370">
    <property type="entry name" value="Ricin B-like lectins"/>
    <property type="match status" value="1"/>
</dbReference>
<evidence type="ECO:0000256" key="13">
    <source>
        <dbReference type="ARBA" id="ARBA00023136"/>
    </source>
</evidence>
<evidence type="ECO:0000256" key="8">
    <source>
        <dbReference type="ARBA" id="ARBA00022723"/>
    </source>
</evidence>
<evidence type="ECO:0000256" key="11">
    <source>
        <dbReference type="ARBA" id="ARBA00022989"/>
    </source>
</evidence>
<evidence type="ECO:0000256" key="10">
    <source>
        <dbReference type="ARBA" id="ARBA00022968"/>
    </source>
</evidence>
<comment type="pathway">
    <text evidence="3 16">Protein modification; protein glycosylation.</text>
</comment>
<dbReference type="GO" id="GO:0046872">
    <property type="term" value="F:metal ion binding"/>
    <property type="evidence" value="ECO:0007669"/>
    <property type="project" value="UniProtKB-KW"/>
</dbReference>
<keyword evidence="19" id="KW-1185">Reference proteome</keyword>
<evidence type="ECO:0000256" key="16">
    <source>
        <dbReference type="RuleBase" id="RU361242"/>
    </source>
</evidence>
<dbReference type="PANTHER" id="PTHR11675:SF126">
    <property type="entry name" value="RICIN B LECTIN DOMAIN-CONTAINING PROTEIN"/>
    <property type="match status" value="1"/>
</dbReference>
<evidence type="ECO:0000256" key="15">
    <source>
        <dbReference type="ARBA" id="ARBA00023211"/>
    </source>
</evidence>
<comment type="subcellular location">
    <subcellularLocation>
        <location evidence="2 16">Golgi apparatus membrane</location>
        <topology evidence="2 16">Single-pass type II membrane protein</topology>
    </subcellularLocation>
</comment>
<dbReference type="Pfam" id="PF00535">
    <property type="entry name" value="Glycos_transf_2"/>
    <property type="match status" value="1"/>
</dbReference>
<keyword evidence="15 16" id="KW-0464">Manganese</keyword>
<dbReference type="Proteomes" id="UP000735302">
    <property type="component" value="Unassembled WGS sequence"/>
</dbReference>
<dbReference type="InterPro" id="IPR001173">
    <property type="entry name" value="Glyco_trans_2-like"/>
</dbReference>
<keyword evidence="9 16" id="KW-0430">Lectin</keyword>
<dbReference type="GO" id="GO:0000139">
    <property type="term" value="C:Golgi membrane"/>
    <property type="evidence" value="ECO:0007669"/>
    <property type="project" value="UniProtKB-SubCell"/>
</dbReference>
<keyword evidence="13" id="KW-0472">Membrane</keyword>
<dbReference type="EC" id="2.4.1.-" evidence="16"/>
<evidence type="ECO:0000256" key="6">
    <source>
        <dbReference type="ARBA" id="ARBA00022679"/>
    </source>
</evidence>
<reference evidence="18 19" key="1">
    <citation type="journal article" date="2021" name="Elife">
        <title>Chloroplast acquisition without the gene transfer in kleptoplastic sea slugs, Plakobranchus ocellatus.</title>
        <authorList>
            <person name="Maeda T."/>
            <person name="Takahashi S."/>
            <person name="Yoshida T."/>
            <person name="Shimamura S."/>
            <person name="Takaki Y."/>
            <person name="Nagai Y."/>
            <person name="Toyoda A."/>
            <person name="Suzuki Y."/>
            <person name="Arimoto A."/>
            <person name="Ishii H."/>
            <person name="Satoh N."/>
            <person name="Nishiyama T."/>
            <person name="Hasebe M."/>
            <person name="Maruyama T."/>
            <person name="Minagawa J."/>
            <person name="Obokata J."/>
            <person name="Shigenobu S."/>
        </authorList>
    </citation>
    <scope>NUCLEOTIDE SEQUENCE [LARGE SCALE GENOMIC DNA]</scope>
</reference>
<dbReference type="AlphaFoldDB" id="A0AAV4AE03"/>
<evidence type="ECO:0000313" key="19">
    <source>
        <dbReference type="Proteomes" id="UP000735302"/>
    </source>
</evidence>
<keyword evidence="10" id="KW-0735">Signal-anchor</keyword>
<organism evidence="18 19">
    <name type="scientific">Plakobranchus ocellatus</name>
    <dbReference type="NCBI Taxonomy" id="259542"/>
    <lineage>
        <taxon>Eukaryota</taxon>
        <taxon>Metazoa</taxon>
        <taxon>Spiralia</taxon>
        <taxon>Lophotrochozoa</taxon>
        <taxon>Mollusca</taxon>
        <taxon>Gastropoda</taxon>
        <taxon>Heterobranchia</taxon>
        <taxon>Euthyneura</taxon>
        <taxon>Panpulmonata</taxon>
        <taxon>Sacoglossa</taxon>
        <taxon>Placobranchoidea</taxon>
        <taxon>Plakobranchidae</taxon>
        <taxon>Plakobranchus</taxon>
    </lineage>
</organism>
<evidence type="ECO:0000256" key="5">
    <source>
        <dbReference type="ARBA" id="ARBA00022676"/>
    </source>
</evidence>
<comment type="cofactor">
    <cofactor evidence="1 16">
        <name>Mn(2+)</name>
        <dbReference type="ChEBI" id="CHEBI:29035"/>
    </cofactor>
</comment>
<evidence type="ECO:0000256" key="4">
    <source>
        <dbReference type="ARBA" id="ARBA00005680"/>
    </source>
</evidence>
<evidence type="ECO:0000313" key="18">
    <source>
        <dbReference type="EMBL" id="GFO06546.1"/>
    </source>
</evidence>
<feature type="domain" description="Glycosyltransferase 2-like" evidence="17">
    <location>
        <begin position="72"/>
        <end position="254"/>
    </location>
</feature>
<keyword evidence="14 16" id="KW-1015">Disulfide bond</keyword>
<evidence type="ECO:0000256" key="2">
    <source>
        <dbReference type="ARBA" id="ARBA00004323"/>
    </source>
</evidence>
<comment type="caution">
    <text evidence="18">The sequence shown here is derived from an EMBL/GenBank/DDBJ whole genome shotgun (WGS) entry which is preliminary data.</text>
</comment>
<dbReference type="GO" id="GO:0006493">
    <property type="term" value="P:protein O-linked glycosylation"/>
    <property type="evidence" value="ECO:0007669"/>
    <property type="project" value="TreeGrafter"/>
</dbReference>
<evidence type="ECO:0000259" key="17">
    <source>
        <dbReference type="Pfam" id="PF00535"/>
    </source>
</evidence>
<dbReference type="InterPro" id="IPR035992">
    <property type="entry name" value="Ricin_B-like_lectins"/>
</dbReference>
<evidence type="ECO:0000256" key="1">
    <source>
        <dbReference type="ARBA" id="ARBA00001936"/>
    </source>
</evidence>
<accession>A0AAV4AE03</accession>
<dbReference type="FunFam" id="3.90.550.10:FF:000021">
    <property type="entry name" value="Polypeptide N-acetylgalactosaminyltransferase"/>
    <property type="match status" value="1"/>
</dbReference>
<comment type="similarity">
    <text evidence="4 16">Belongs to the glycosyltransferase 2 family. GalNAc-T subfamily.</text>
</comment>
<keyword evidence="11" id="KW-1133">Transmembrane helix</keyword>
<dbReference type="CDD" id="cd02510">
    <property type="entry name" value="pp-GalNAc-T"/>
    <property type="match status" value="1"/>
</dbReference>
<evidence type="ECO:0000256" key="9">
    <source>
        <dbReference type="ARBA" id="ARBA00022734"/>
    </source>
</evidence>
<keyword evidence="6 16" id="KW-0808">Transferase</keyword>
<dbReference type="PANTHER" id="PTHR11675">
    <property type="entry name" value="N-ACETYLGALACTOSAMINYLTRANSFERASE"/>
    <property type="match status" value="1"/>
</dbReference>
<keyword evidence="5 16" id="KW-0328">Glycosyltransferase</keyword>
<keyword evidence="8" id="KW-0479">Metal-binding</keyword>
<evidence type="ECO:0000256" key="14">
    <source>
        <dbReference type="ARBA" id="ARBA00023157"/>
    </source>
</evidence>
<evidence type="ECO:0000256" key="7">
    <source>
        <dbReference type="ARBA" id="ARBA00022692"/>
    </source>
</evidence>
<protein>
    <recommendedName>
        <fullName evidence="16">Polypeptide N-acetylgalactosaminyltransferase</fullName>
        <ecNumber evidence="16">2.4.1.-</ecNumber>
    </recommendedName>
    <alternativeName>
        <fullName evidence="16">Protein-UDP acetylgalactosaminyltransferase</fullName>
    </alternativeName>
</protein>
<dbReference type="InterPro" id="IPR029044">
    <property type="entry name" value="Nucleotide-diphossugar_trans"/>
</dbReference>